<dbReference type="InterPro" id="IPR051218">
    <property type="entry name" value="Sec_MonoDiacylglyc_Lipase"/>
</dbReference>
<accession>A0AA36HN46</accession>
<dbReference type="CDD" id="cd00519">
    <property type="entry name" value="Lipase_3"/>
    <property type="match status" value="1"/>
</dbReference>
<dbReference type="PANTHER" id="PTHR45856">
    <property type="entry name" value="ALPHA/BETA-HYDROLASES SUPERFAMILY PROTEIN"/>
    <property type="match status" value="1"/>
</dbReference>
<dbReference type="InterPro" id="IPR002921">
    <property type="entry name" value="Fungal_lipase-type"/>
</dbReference>
<feature type="domain" description="Fungal lipase-type" evidence="1">
    <location>
        <begin position="131"/>
        <end position="273"/>
    </location>
</feature>
<dbReference type="PANTHER" id="PTHR45856:SF24">
    <property type="entry name" value="FUNGAL LIPASE-LIKE DOMAIN-CONTAINING PROTEIN"/>
    <property type="match status" value="1"/>
</dbReference>
<evidence type="ECO:0000259" key="1">
    <source>
        <dbReference type="Pfam" id="PF01764"/>
    </source>
</evidence>
<dbReference type="EMBL" id="CAUJNA010000120">
    <property type="protein sequence ID" value="CAJ1372214.1"/>
    <property type="molecule type" value="Genomic_DNA"/>
</dbReference>
<reference evidence="2" key="1">
    <citation type="submission" date="2023-08" db="EMBL/GenBank/DDBJ databases">
        <authorList>
            <person name="Chen Y."/>
            <person name="Shah S."/>
            <person name="Dougan E. K."/>
            <person name="Thang M."/>
            <person name="Chan C."/>
        </authorList>
    </citation>
    <scope>NUCLEOTIDE SEQUENCE</scope>
</reference>
<sequence length="641" mass="71737">MSQQLQEPSDEDALNAVKRLWDVQHTLRDNLESGYVPPLFIHEQVNVLQEHCGQVGQLFSHDDIRTAAALSSELYSPSALEEEGLLATLRGVLELHEDASVEGAVLRSSRLPCGWLCCPDPAGVRKDKTLFIGWRGSQDLKDLFTNLDWRPVPGLDRTSVSVHSGLWSMFDDMKREFCDVEPSRIVLCGHSLGGAVAAVAHLAMVAAPPQGTRWAWWHMRSQPVALHALTFGAPSAFIFHENPEALQIRQKVTNSAANLFFEWDVVPRLPACQEFAVAAVRACMFKEVKQLSVRKRLYLSVGGLPDKLLALLQHTLASEPDMQKYTHASRLIMCQAAQLEVCRWKQTGGWWEWRELDDAGLRGLSFPDQPDQALNISLKDHLLLPFRYLPDWRRDHCSACFACVTERGFVDCYGCQQSTCGQCFNASARSQAQHLDPNSVADNFPLHKHKARSCELFSACFASLPSTPRYLNLAELREETLKTQRLAISSISHAWNLWTALFAWEPAVLSGCQEYQRLQLCTDWASSVAEAVAHKKGTPGTIVTWDPSATDLCRRVLKREQVPDVAAALQEAHAKSQTKLASFMEECTPAINQTLLAARTPHQLATYYVKATLAWNCFFAAGECLYAAYLSWGDGNMDWLR</sequence>
<name>A0AA36HN46_9DINO</name>
<dbReference type="AlphaFoldDB" id="A0AA36HN46"/>
<gene>
    <name evidence="2" type="ORF">EVOR1521_LOCUS2340</name>
</gene>
<keyword evidence="3" id="KW-1185">Reference proteome</keyword>
<proteinExistence type="predicted"/>
<dbReference type="SUPFAM" id="SSF53474">
    <property type="entry name" value="alpha/beta-Hydrolases"/>
    <property type="match status" value="1"/>
</dbReference>
<evidence type="ECO:0000313" key="2">
    <source>
        <dbReference type="EMBL" id="CAJ1372214.1"/>
    </source>
</evidence>
<evidence type="ECO:0000313" key="3">
    <source>
        <dbReference type="Proteomes" id="UP001178507"/>
    </source>
</evidence>
<dbReference type="InterPro" id="IPR029058">
    <property type="entry name" value="AB_hydrolase_fold"/>
</dbReference>
<comment type="caution">
    <text evidence="2">The sequence shown here is derived from an EMBL/GenBank/DDBJ whole genome shotgun (WGS) entry which is preliminary data.</text>
</comment>
<dbReference type="Proteomes" id="UP001178507">
    <property type="component" value="Unassembled WGS sequence"/>
</dbReference>
<dbReference type="Gene3D" id="3.40.50.1820">
    <property type="entry name" value="alpha/beta hydrolase"/>
    <property type="match status" value="1"/>
</dbReference>
<dbReference type="GO" id="GO:0006629">
    <property type="term" value="P:lipid metabolic process"/>
    <property type="evidence" value="ECO:0007669"/>
    <property type="project" value="InterPro"/>
</dbReference>
<dbReference type="Pfam" id="PF01764">
    <property type="entry name" value="Lipase_3"/>
    <property type="match status" value="1"/>
</dbReference>
<protein>
    <recommendedName>
        <fullName evidence="1">Fungal lipase-type domain-containing protein</fullName>
    </recommendedName>
</protein>
<organism evidence="2 3">
    <name type="scientific">Effrenium voratum</name>
    <dbReference type="NCBI Taxonomy" id="2562239"/>
    <lineage>
        <taxon>Eukaryota</taxon>
        <taxon>Sar</taxon>
        <taxon>Alveolata</taxon>
        <taxon>Dinophyceae</taxon>
        <taxon>Suessiales</taxon>
        <taxon>Symbiodiniaceae</taxon>
        <taxon>Effrenium</taxon>
    </lineage>
</organism>